<sequence>MTQRTFEMSSTGPIVLGLDLPVGSAEVQVSHNVTRARVMLRTEDESGPAANAILRAREWEDGQTLAVEVPDLPGGTVTQSVRGNHVVQHAGTVSGTVTGMTIINGQVITGGGMTCTVSPIVARIVLPAGSSLAMVSQSADLAAYGPLERAEFRSVSGSCRFDAVREVIASTTSGDIIAGPVTDSITARSISGDIETDPYAGGNADLTTTSGDVRVYAMAAASGRLRAHTVSGDVRVSGGRHLDLSVRSVSGRTRT</sequence>
<reference evidence="2 3" key="1">
    <citation type="submission" date="2018-06" db="EMBL/GenBank/DDBJ databases">
        <title>Streptomyces reniochalinae sp. nov. and Streptomyces diacarnus sp. nov. from marine sponges.</title>
        <authorList>
            <person name="Li L."/>
        </authorList>
    </citation>
    <scope>NUCLEOTIDE SEQUENCE [LARGE SCALE GENOMIC DNA]</scope>
    <source>
        <strain evidence="2 3">LHW50302</strain>
    </source>
</reference>
<gene>
    <name evidence="2" type="ORF">DQ392_29050</name>
</gene>
<evidence type="ECO:0000313" key="3">
    <source>
        <dbReference type="Proteomes" id="UP000253507"/>
    </source>
</evidence>
<name>A0A367E9Y9_9ACTN</name>
<dbReference type="RefSeq" id="WP_114018702.1">
    <property type="nucleotide sequence ID" value="NZ_QOIM01000043.1"/>
</dbReference>
<dbReference type="Pfam" id="PF13349">
    <property type="entry name" value="DUF4097"/>
    <property type="match status" value="1"/>
</dbReference>
<feature type="domain" description="DUF4097" evidence="1">
    <location>
        <begin position="152"/>
        <end position="252"/>
    </location>
</feature>
<evidence type="ECO:0000313" key="2">
    <source>
        <dbReference type="EMBL" id="RCG14177.1"/>
    </source>
</evidence>
<dbReference type="OrthoDB" id="4080698at2"/>
<dbReference type="EMBL" id="QOIM01000043">
    <property type="protein sequence ID" value="RCG14177.1"/>
    <property type="molecule type" value="Genomic_DNA"/>
</dbReference>
<dbReference type="AlphaFoldDB" id="A0A367E9Y9"/>
<comment type="caution">
    <text evidence="2">The sequence shown here is derived from an EMBL/GenBank/DDBJ whole genome shotgun (WGS) entry which is preliminary data.</text>
</comment>
<accession>A0A367E9Y9</accession>
<keyword evidence="3" id="KW-1185">Reference proteome</keyword>
<dbReference type="InterPro" id="IPR025164">
    <property type="entry name" value="Toastrack_DUF4097"/>
</dbReference>
<evidence type="ECO:0000259" key="1">
    <source>
        <dbReference type="Pfam" id="PF13349"/>
    </source>
</evidence>
<protein>
    <recommendedName>
        <fullName evidence="1">DUF4097 domain-containing protein</fullName>
    </recommendedName>
</protein>
<proteinExistence type="predicted"/>
<organism evidence="2 3">
    <name type="scientific">Streptomyces reniochalinae</name>
    <dbReference type="NCBI Taxonomy" id="2250578"/>
    <lineage>
        <taxon>Bacteria</taxon>
        <taxon>Bacillati</taxon>
        <taxon>Actinomycetota</taxon>
        <taxon>Actinomycetes</taxon>
        <taxon>Kitasatosporales</taxon>
        <taxon>Streptomycetaceae</taxon>
        <taxon>Streptomyces</taxon>
    </lineage>
</organism>
<dbReference type="Proteomes" id="UP000253507">
    <property type="component" value="Unassembled WGS sequence"/>
</dbReference>